<dbReference type="Gene3D" id="3.40.50.1240">
    <property type="entry name" value="Phosphoglycerate mutase-like"/>
    <property type="match status" value="1"/>
</dbReference>
<dbReference type="InterPro" id="IPR029033">
    <property type="entry name" value="His_PPase_superfam"/>
</dbReference>
<dbReference type="OrthoDB" id="512570at2"/>
<dbReference type="KEGG" id="ppsc:EHS13_16800"/>
<dbReference type="InterPro" id="IPR050275">
    <property type="entry name" value="PGM_Phosphatase"/>
</dbReference>
<dbReference type="SMART" id="SM00855">
    <property type="entry name" value="PGAM"/>
    <property type="match status" value="1"/>
</dbReference>
<dbReference type="InterPro" id="IPR013078">
    <property type="entry name" value="His_Pase_superF_clade-1"/>
</dbReference>
<dbReference type="RefSeq" id="WP_155701461.1">
    <property type="nucleotide sequence ID" value="NZ_CP034235.1"/>
</dbReference>
<dbReference type="Proteomes" id="UP000426246">
    <property type="component" value="Chromosome"/>
</dbReference>
<accession>A0A6B8RKZ3</accession>
<keyword evidence="2" id="KW-1185">Reference proteome</keyword>
<proteinExistence type="predicted"/>
<organism evidence="1 2">
    <name type="scientific">Paenibacillus psychroresistens</name>
    <dbReference type="NCBI Taxonomy" id="1778678"/>
    <lineage>
        <taxon>Bacteria</taxon>
        <taxon>Bacillati</taxon>
        <taxon>Bacillota</taxon>
        <taxon>Bacilli</taxon>
        <taxon>Bacillales</taxon>
        <taxon>Paenibacillaceae</taxon>
        <taxon>Paenibacillus</taxon>
    </lineage>
</organism>
<gene>
    <name evidence="1" type="ORF">EHS13_16800</name>
</gene>
<evidence type="ECO:0000313" key="1">
    <source>
        <dbReference type="EMBL" id="QGQ96424.1"/>
    </source>
</evidence>
<dbReference type="Pfam" id="PF00300">
    <property type="entry name" value="His_Phos_1"/>
    <property type="match status" value="1"/>
</dbReference>
<dbReference type="PANTHER" id="PTHR48100:SF1">
    <property type="entry name" value="HISTIDINE PHOSPHATASE FAMILY PROTEIN-RELATED"/>
    <property type="match status" value="1"/>
</dbReference>
<dbReference type="GO" id="GO:0016791">
    <property type="term" value="F:phosphatase activity"/>
    <property type="evidence" value="ECO:0007669"/>
    <property type="project" value="TreeGrafter"/>
</dbReference>
<reference evidence="2" key="1">
    <citation type="submission" date="2018-11" db="EMBL/GenBank/DDBJ databases">
        <title>Complete genome sequence of Paenibacillus sp. ML311-T8.</title>
        <authorList>
            <person name="Nam Y.-D."/>
            <person name="Kang J."/>
            <person name="Chung W.-H."/>
            <person name="Park Y.S."/>
        </authorList>
    </citation>
    <scope>NUCLEOTIDE SEQUENCE [LARGE SCALE GENOMIC DNA]</scope>
    <source>
        <strain evidence="2">ML311-T8</strain>
    </source>
</reference>
<protein>
    <submittedName>
        <fullName evidence="1">Histidine phosphatase family protein</fullName>
    </submittedName>
</protein>
<dbReference type="PANTHER" id="PTHR48100">
    <property type="entry name" value="BROAD-SPECIFICITY PHOSPHATASE YOR283W-RELATED"/>
    <property type="match status" value="1"/>
</dbReference>
<dbReference type="SUPFAM" id="SSF53254">
    <property type="entry name" value="Phosphoglycerate mutase-like"/>
    <property type="match status" value="1"/>
</dbReference>
<dbReference type="GO" id="GO:0005737">
    <property type="term" value="C:cytoplasm"/>
    <property type="evidence" value="ECO:0007669"/>
    <property type="project" value="TreeGrafter"/>
</dbReference>
<sequence length="183" mass="21229">MNIYIVRHCKAEGQSLDANLTDEGYLQADRLATFLFDKKIEMIICSPFARANQSILPLAEKLMIEVDTEERLSERILCTVDHPNWREMLHNTFIDFELCYEGGESSRSAMNRVVSVINDLKYSQFNNVVITTHGNLMSLLLKYYDNKRFGFKEWEALSNPDVYHLSIDGISSNIRRIWTDNPL</sequence>
<dbReference type="EMBL" id="CP034235">
    <property type="protein sequence ID" value="QGQ96424.1"/>
    <property type="molecule type" value="Genomic_DNA"/>
</dbReference>
<evidence type="ECO:0000313" key="2">
    <source>
        <dbReference type="Proteomes" id="UP000426246"/>
    </source>
</evidence>
<name>A0A6B8RKZ3_9BACL</name>
<dbReference type="AlphaFoldDB" id="A0A6B8RKZ3"/>